<evidence type="ECO:0000313" key="3">
    <source>
        <dbReference type="Proteomes" id="UP000001292"/>
    </source>
</evidence>
<sequence>MVDSHVDVDQNSNMDIGTPSQPRQQHRLHSKQEQEPHRHHHQDSKAKQFPAGEEESHSSGETGENHWNDARSFSGHCHQLAEQLALDFNKTVFLWPCPRMKKKETAPPRTANMHQVKSVLGARGCSKQEMEYRAKG</sequence>
<feature type="compositionally biased region" description="Basic and acidic residues" evidence="1">
    <location>
        <begin position="54"/>
        <end position="69"/>
    </location>
</feature>
<dbReference type="PhylomeDB" id="B4I3Q1"/>
<dbReference type="AlphaFoldDB" id="B4I3Q1"/>
<feature type="region of interest" description="Disordered" evidence="1">
    <location>
        <begin position="1"/>
        <end position="71"/>
    </location>
</feature>
<organism evidence="3">
    <name type="scientific">Drosophila sechellia</name>
    <name type="common">Fruit fly</name>
    <dbReference type="NCBI Taxonomy" id="7238"/>
    <lineage>
        <taxon>Eukaryota</taxon>
        <taxon>Metazoa</taxon>
        <taxon>Ecdysozoa</taxon>
        <taxon>Arthropoda</taxon>
        <taxon>Hexapoda</taxon>
        <taxon>Insecta</taxon>
        <taxon>Pterygota</taxon>
        <taxon>Neoptera</taxon>
        <taxon>Endopterygota</taxon>
        <taxon>Diptera</taxon>
        <taxon>Brachycera</taxon>
        <taxon>Muscomorpha</taxon>
        <taxon>Ephydroidea</taxon>
        <taxon>Drosophilidae</taxon>
        <taxon>Drosophila</taxon>
        <taxon>Sophophora</taxon>
    </lineage>
</organism>
<dbReference type="Proteomes" id="UP000001292">
    <property type="component" value="Unassembled WGS sequence"/>
</dbReference>
<dbReference type="OMA" id="GENHWND"/>
<feature type="compositionally biased region" description="Polar residues" evidence="1">
    <location>
        <begin position="9"/>
        <end position="23"/>
    </location>
</feature>
<gene>
    <name evidence="2" type="primary">Dsec\GM10697</name>
    <name evidence="2" type="ORF">Dsec_GM10697</name>
</gene>
<accession>B4I3Q1</accession>
<name>B4I3Q1_DROSE</name>
<evidence type="ECO:0000256" key="1">
    <source>
        <dbReference type="SAM" id="MobiDB-lite"/>
    </source>
</evidence>
<dbReference type="HOGENOM" id="CLU_155446_0_0_1"/>
<protein>
    <submittedName>
        <fullName evidence="2">GM10697</fullName>
    </submittedName>
</protein>
<proteinExistence type="predicted"/>
<reference evidence="2 3" key="1">
    <citation type="journal article" date="2007" name="Nature">
        <title>Evolution of genes and genomes on the Drosophila phylogeny.</title>
        <authorList>
            <consortium name="Drosophila 12 Genomes Consortium"/>
            <person name="Clark A.G."/>
            <person name="Eisen M.B."/>
            <person name="Smith D.R."/>
            <person name="Bergman C.M."/>
            <person name="Oliver B."/>
            <person name="Markow T.A."/>
            <person name="Kaufman T.C."/>
            <person name="Kellis M."/>
            <person name="Gelbart W."/>
            <person name="Iyer V.N."/>
            <person name="Pollard D.A."/>
            <person name="Sackton T.B."/>
            <person name="Larracuente A.M."/>
            <person name="Singh N.D."/>
            <person name="Abad J.P."/>
            <person name="Abt D.N."/>
            <person name="Adryan B."/>
            <person name="Aguade M."/>
            <person name="Akashi H."/>
            <person name="Anderson W.W."/>
            <person name="Aquadro C.F."/>
            <person name="Ardell D.H."/>
            <person name="Arguello R."/>
            <person name="Artieri C.G."/>
            <person name="Barbash D.A."/>
            <person name="Barker D."/>
            <person name="Barsanti P."/>
            <person name="Batterham P."/>
            <person name="Batzoglou S."/>
            <person name="Begun D."/>
            <person name="Bhutkar A."/>
            <person name="Blanco E."/>
            <person name="Bosak S.A."/>
            <person name="Bradley R.K."/>
            <person name="Brand A.D."/>
            <person name="Brent M.R."/>
            <person name="Brooks A.N."/>
            <person name="Brown R.H."/>
            <person name="Butlin R.K."/>
            <person name="Caggese C."/>
            <person name="Calvi B.R."/>
            <person name="Bernardo de Carvalho A."/>
            <person name="Caspi A."/>
            <person name="Castrezana S."/>
            <person name="Celniker S.E."/>
            <person name="Chang J.L."/>
            <person name="Chapple C."/>
            <person name="Chatterji S."/>
            <person name="Chinwalla A."/>
            <person name="Civetta A."/>
            <person name="Clifton S.W."/>
            <person name="Comeron J.M."/>
            <person name="Costello J.C."/>
            <person name="Coyne J.A."/>
            <person name="Daub J."/>
            <person name="David R.G."/>
            <person name="Delcher A.L."/>
            <person name="Delehaunty K."/>
            <person name="Do C.B."/>
            <person name="Ebling H."/>
            <person name="Edwards K."/>
            <person name="Eickbush T."/>
            <person name="Evans J.D."/>
            <person name="Filipski A."/>
            <person name="Findeiss S."/>
            <person name="Freyhult E."/>
            <person name="Fulton L."/>
            <person name="Fulton R."/>
            <person name="Garcia A.C."/>
            <person name="Gardiner A."/>
            <person name="Garfield D.A."/>
            <person name="Garvin B.E."/>
            <person name="Gibson G."/>
            <person name="Gilbert D."/>
            <person name="Gnerre S."/>
            <person name="Godfrey J."/>
            <person name="Good R."/>
            <person name="Gotea V."/>
            <person name="Gravely B."/>
            <person name="Greenberg A.J."/>
            <person name="Griffiths-Jones S."/>
            <person name="Gross S."/>
            <person name="Guigo R."/>
            <person name="Gustafson E.A."/>
            <person name="Haerty W."/>
            <person name="Hahn M.W."/>
            <person name="Halligan D.L."/>
            <person name="Halpern A.L."/>
            <person name="Halter G.M."/>
            <person name="Han M.V."/>
            <person name="Heger A."/>
            <person name="Hillier L."/>
            <person name="Hinrichs A.S."/>
            <person name="Holmes I."/>
            <person name="Hoskins R.A."/>
            <person name="Hubisz M.J."/>
            <person name="Hultmark D."/>
            <person name="Huntley M.A."/>
            <person name="Jaffe D.B."/>
            <person name="Jagadeeshan S."/>
            <person name="Jeck W.R."/>
            <person name="Johnson J."/>
            <person name="Jones C.D."/>
            <person name="Jordan W.C."/>
            <person name="Karpen G.H."/>
            <person name="Kataoka E."/>
            <person name="Keightley P.D."/>
            <person name="Kheradpour P."/>
            <person name="Kirkness E.F."/>
            <person name="Koerich L.B."/>
            <person name="Kristiansen K."/>
            <person name="Kudrna D."/>
            <person name="Kulathinal R.J."/>
            <person name="Kumar S."/>
            <person name="Kwok R."/>
            <person name="Lander E."/>
            <person name="Langley C.H."/>
            <person name="Lapoint R."/>
            <person name="Lazzaro B.P."/>
            <person name="Lee S.J."/>
            <person name="Levesque L."/>
            <person name="Li R."/>
            <person name="Lin C.F."/>
            <person name="Lin M.F."/>
            <person name="Lindblad-Toh K."/>
            <person name="Llopart A."/>
            <person name="Long M."/>
            <person name="Low L."/>
            <person name="Lozovsky E."/>
            <person name="Lu J."/>
            <person name="Luo M."/>
            <person name="Machado C.A."/>
            <person name="Makalowski W."/>
            <person name="Marzo M."/>
            <person name="Matsuda M."/>
            <person name="Matzkin L."/>
            <person name="McAllister B."/>
            <person name="McBride C.S."/>
            <person name="McKernan B."/>
            <person name="McKernan K."/>
            <person name="Mendez-Lago M."/>
            <person name="Minx P."/>
            <person name="Mollenhauer M.U."/>
            <person name="Montooth K."/>
            <person name="Mount S.M."/>
            <person name="Mu X."/>
            <person name="Myers E."/>
            <person name="Negre B."/>
            <person name="Newfeld S."/>
            <person name="Nielsen R."/>
            <person name="Noor M.A."/>
            <person name="O'Grady P."/>
            <person name="Pachter L."/>
            <person name="Papaceit M."/>
            <person name="Parisi M.J."/>
            <person name="Parisi M."/>
            <person name="Parts L."/>
            <person name="Pedersen J.S."/>
            <person name="Pesole G."/>
            <person name="Phillippy A.M."/>
            <person name="Ponting C.P."/>
            <person name="Pop M."/>
            <person name="Porcelli D."/>
            <person name="Powell J.R."/>
            <person name="Prohaska S."/>
            <person name="Pruitt K."/>
            <person name="Puig M."/>
            <person name="Quesneville H."/>
            <person name="Ram K.R."/>
            <person name="Rand D."/>
            <person name="Rasmussen M.D."/>
            <person name="Reed L.K."/>
            <person name="Reenan R."/>
            <person name="Reily A."/>
            <person name="Remington K.A."/>
            <person name="Rieger T.T."/>
            <person name="Ritchie M.G."/>
            <person name="Robin C."/>
            <person name="Rogers Y.H."/>
            <person name="Rohde C."/>
            <person name="Rozas J."/>
            <person name="Rubenfield M.J."/>
            <person name="Ruiz A."/>
            <person name="Russo S."/>
            <person name="Salzberg S.L."/>
            <person name="Sanchez-Gracia A."/>
            <person name="Saranga D.J."/>
            <person name="Sato H."/>
            <person name="Schaeffer S.W."/>
            <person name="Schatz M.C."/>
            <person name="Schlenke T."/>
            <person name="Schwartz R."/>
            <person name="Segarra C."/>
            <person name="Singh R.S."/>
            <person name="Sirot L."/>
            <person name="Sirota M."/>
            <person name="Sisneros N.B."/>
            <person name="Smith C.D."/>
            <person name="Smith T.F."/>
            <person name="Spieth J."/>
            <person name="Stage D.E."/>
            <person name="Stark A."/>
            <person name="Stephan W."/>
            <person name="Strausberg R.L."/>
            <person name="Strempel S."/>
            <person name="Sturgill D."/>
            <person name="Sutton G."/>
            <person name="Sutton G.G."/>
            <person name="Tao W."/>
            <person name="Teichmann S."/>
            <person name="Tobari Y.N."/>
            <person name="Tomimura Y."/>
            <person name="Tsolas J.M."/>
            <person name="Valente V.L."/>
            <person name="Venter E."/>
            <person name="Venter J.C."/>
            <person name="Vicario S."/>
            <person name="Vieira F.G."/>
            <person name="Vilella A.J."/>
            <person name="Villasante A."/>
            <person name="Walenz B."/>
            <person name="Wang J."/>
            <person name="Wasserman M."/>
            <person name="Watts T."/>
            <person name="Wilson D."/>
            <person name="Wilson R.K."/>
            <person name="Wing R.A."/>
            <person name="Wolfner M.F."/>
            <person name="Wong A."/>
            <person name="Wong G.K."/>
            <person name="Wu C.I."/>
            <person name="Wu G."/>
            <person name="Yamamoto D."/>
            <person name="Yang H.P."/>
            <person name="Yang S.P."/>
            <person name="Yorke J.A."/>
            <person name="Yoshida K."/>
            <person name="Zdobnov E."/>
            <person name="Zhang P."/>
            <person name="Zhang Y."/>
            <person name="Zimin A.V."/>
            <person name="Baldwin J."/>
            <person name="Abdouelleil A."/>
            <person name="Abdulkadir J."/>
            <person name="Abebe A."/>
            <person name="Abera B."/>
            <person name="Abreu J."/>
            <person name="Acer S.C."/>
            <person name="Aftuck L."/>
            <person name="Alexander A."/>
            <person name="An P."/>
            <person name="Anderson E."/>
            <person name="Anderson S."/>
            <person name="Arachi H."/>
            <person name="Azer M."/>
            <person name="Bachantsang P."/>
            <person name="Barry A."/>
            <person name="Bayul T."/>
            <person name="Berlin A."/>
            <person name="Bessette D."/>
            <person name="Bloom T."/>
            <person name="Blye J."/>
            <person name="Boguslavskiy L."/>
            <person name="Bonnet C."/>
            <person name="Boukhgalter B."/>
            <person name="Bourzgui I."/>
            <person name="Brown A."/>
            <person name="Cahill P."/>
            <person name="Channer S."/>
            <person name="Cheshatsang Y."/>
            <person name="Chuda L."/>
            <person name="Citroen M."/>
            <person name="Collymore A."/>
            <person name="Cooke P."/>
            <person name="Costello M."/>
            <person name="D'Aco K."/>
            <person name="Daza R."/>
            <person name="De Haan G."/>
            <person name="DeGray S."/>
            <person name="DeMaso C."/>
            <person name="Dhargay N."/>
            <person name="Dooley K."/>
            <person name="Dooley E."/>
            <person name="Doricent M."/>
            <person name="Dorje P."/>
            <person name="Dorjee K."/>
            <person name="Dupes A."/>
            <person name="Elong R."/>
            <person name="Falk J."/>
            <person name="Farina A."/>
            <person name="Faro S."/>
            <person name="Ferguson D."/>
            <person name="Fisher S."/>
            <person name="Foley C.D."/>
            <person name="Franke A."/>
            <person name="Friedrich D."/>
            <person name="Gadbois L."/>
            <person name="Gearin G."/>
            <person name="Gearin C.R."/>
            <person name="Giannoukos G."/>
            <person name="Goode T."/>
            <person name="Graham J."/>
            <person name="Grandbois E."/>
            <person name="Grewal S."/>
            <person name="Gyaltsen K."/>
            <person name="Hafez N."/>
            <person name="Hagos B."/>
            <person name="Hall J."/>
            <person name="Henson C."/>
            <person name="Hollinger A."/>
            <person name="Honan T."/>
            <person name="Huard M.D."/>
            <person name="Hughes L."/>
            <person name="Hurhula B."/>
            <person name="Husby M.E."/>
            <person name="Kamat A."/>
            <person name="Kanga B."/>
            <person name="Kashin S."/>
            <person name="Khazanovich D."/>
            <person name="Kisner P."/>
            <person name="Lance K."/>
            <person name="Lara M."/>
            <person name="Lee W."/>
            <person name="Lennon N."/>
            <person name="Letendre F."/>
            <person name="LeVine R."/>
            <person name="Lipovsky A."/>
            <person name="Liu X."/>
            <person name="Liu J."/>
            <person name="Liu S."/>
            <person name="Lokyitsang T."/>
            <person name="Lokyitsang Y."/>
            <person name="Lubonja R."/>
            <person name="Lui A."/>
            <person name="MacDonald P."/>
            <person name="Magnisalis V."/>
            <person name="Maru K."/>
            <person name="Matthews C."/>
            <person name="McCusker W."/>
            <person name="McDonough S."/>
            <person name="Mehta T."/>
            <person name="Meldrim J."/>
            <person name="Meneus L."/>
            <person name="Mihai O."/>
            <person name="Mihalev A."/>
            <person name="Mihova T."/>
            <person name="Mittelman R."/>
            <person name="Mlenga V."/>
            <person name="Montmayeur A."/>
            <person name="Mulrain L."/>
            <person name="Navidi A."/>
            <person name="Naylor J."/>
            <person name="Negash T."/>
            <person name="Nguyen T."/>
            <person name="Nguyen N."/>
            <person name="Nicol R."/>
            <person name="Norbu C."/>
            <person name="Norbu N."/>
            <person name="Novod N."/>
            <person name="O'Neill B."/>
            <person name="Osman S."/>
            <person name="Markiewicz E."/>
            <person name="Oyono O.L."/>
            <person name="Patti C."/>
            <person name="Phunkhang P."/>
            <person name="Pierre F."/>
            <person name="Priest M."/>
            <person name="Raghuraman S."/>
            <person name="Rege F."/>
            <person name="Reyes R."/>
            <person name="Rise C."/>
            <person name="Rogov P."/>
            <person name="Ross K."/>
            <person name="Ryan E."/>
            <person name="Settipalli S."/>
            <person name="Shea T."/>
            <person name="Sherpa N."/>
            <person name="Shi L."/>
            <person name="Shih D."/>
            <person name="Sparrow T."/>
            <person name="Spaulding J."/>
            <person name="Stalker J."/>
            <person name="Stange-Thomann N."/>
            <person name="Stavropoulos S."/>
            <person name="Stone C."/>
            <person name="Strader C."/>
            <person name="Tesfaye S."/>
            <person name="Thomson T."/>
            <person name="Thoulutsang Y."/>
            <person name="Thoulutsang D."/>
            <person name="Topham K."/>
            <person name="Topping I."/>
            <person name="Tsamla T."/>
            <person name="Vassiliev H."/>
            <person name="Vo A."/>
            <person name="Wangchuk T."/>
            <person name="Wangdi T."/>
            <person name="Weiand M."/>
            <person name="Wilkinson J."/>
            <person name="Wilson A."/>
            <person name="Yadav S."/>
            <person name="Young G."/>
            <person name="Yu Q."/>
            <person name="Zembek L."/>
            <person name="Zhong D."/>
            <person name="Zimmer A."/>
            <person name="Zwirko Z."/>
            <person name="Jaffe D.B."/>
            <person name="Alvarez P."/>
            <person name="Brockman W."/>
            <person name="Butler J."/>
            <person name="Chin C."/>
            <person name="Gnerre S."/>
            <person name="Grabherr M."/>
            <person name="Kleber M."/>
            <person name="Mauceli E."/>
            <person name="MacCallum I."/>
        </authorList>
    </citation>
    <scope>NUCLEOTIDE SEQUENCE [LARGE SCALE GENOMIC DNA]</scope>
    <source>
        <strain evidence="3">Rob3c / Tucson 14021-0248.25</strain>
    </source>
</reference>
<keyword evidence="3" id="KW-1185">Reference proteome</keyword>
<evidence type="ECO:0000313" key="2">
    <source>
        <dbReference type="EMBL" id="EDW54844.1"/>
    </source>
</evidence>
<dbReference type="EMBL" id="CH480821">
    <property type="protein sequence ID" value="EDW54844.1"/>
    <property type="molecule type" value="Genomic_DNA"/>
</dbReference>